<organism evidence="2 3">
    <name type="scientific">Candidatus Magasanikbacteria bacterium RIFOXYA2_FULL_44_8</name>
    <dbReference type="NCBI Taxonomy" id="1798696"/>
    <lineage>
        <taxon>Bacteria</taxon>
        <taxon>Candidatus Magasanikiibacteriota</taxon>
    </lineage>
</organism>
<accession>A0A1F6NJH6</accession>
<dbReference type="AlphaFoldDB" id="A0A1F6NJH6"/>
<dbReference type="CDD" id="cd16376">
    <property type="entry name" value="Avd_like"/>
    <property type="match status" value="1"/>
</dbReference>
<name>A0A1F6NJH6_9BACT</name>
<reference evidence="2 3" key="1">
    <citation type="journal article" date="2016" name="Nat. Commun.">
        <title>Thousands of microbial genomes shed light on interconnected biogeochemical processes in an aquifer system.</title>
        <authorList>
            <person name="Anantharaman K."/>
            <person name="Brown C.T."/>
            <person name="Hug L.A."/>
            <person name="Sharon I."/>
            <person name="Castelle C.J."/>
            <person name="Probst A.J."/>
            <person name="Thomas B.C."/>
            <person name="Singh A."/>
            <person name="Wilkins M.J."/>
            <person name="Karaoz U."/>
            <person name="Brodie E.L."/>
            <person name="Williams K.H."/>
            <person name="Hubbard S.S."/>
            <person name="Banfield J.F."/>
        </authorList>
    </citation>
    <scope>NUCLEOTIDE SEQUENCE [LARGE SCALE GENOMIC DNA]</scope>
</reference>
<gene>
    <name evidence="2" type="ORF">A2261_03460</name>
</gene>
<dbReference type="Pfam" id="PF22296">
    <property type="entry name" value="bAvd"/>
    <property type="match status" value="1"/>
</dbReference>
<protein>
    <recommendedName>
        <fullName evidence="1">bAvd-like domain-containing protein</fullName>
    </recommendedName>
</protein>
<proteinExistence type="predicted"/>
<evidence type="ECO:0000313" key="3">
    <source>
        <dbReference type="Proteomes" id="UP000177803"/>
    </source>
</evidence>
<dbReference type="InterPro" id="IPR036583">
    <property type="entry name" value="23S_rRNA_IVS_sf"/>
</dbReference>
<sequence length="116" mass="13339">QQNRDNFPILTCLKDGYLIWHGFLTRLPRATRYTLGAKIDNLFTDIITNTLNGKYSKPEQKLVILKQASAQLDTLKYFTTMLWELKALDNKKYATLANKLSFVGQMIGGLLRDIQK</sequence>
<feature type="domain" description="bAvd-like" evidence="1">
    <location>
        <begin position="23"/>
        <end position="113"/>
    </location>
</feature>
<comment type="caution">
    <text evidence="2">The sequence shown here is derived from an EMBL/GenBank/DDBJ whole genome shotgun (WGS) entry which is preliminary data.</text>
</comment>
<feature type="non-terminal residue" evidence="2">
    <location>
        <position position="1"/>
    </location>
</feature>
<dbReference type="EMBL" id="MFQR01000049">
    <property type="protein sequence ID" value="OGH83985.1"/>
    <property type="molecule type" value="Genomic_DNA"/>
</dbReference>
<evidence type="ECO:0000313" key="2">
    <source>
        <dbReference type="EMBL" id="OGH83985.1"/>
    </source>
</evidence>
<dbReference type="Gene3D" id="1.20.1440.60">
    <property type="entry name" value="23S rRNA-intervening sequence"/>
    <property type="match status" value="1"/>
</dbReference>
<evidence type="ECO:0000259" key="1">
    <source>
        <dbReference type="Pfam" id="PF22296"/>
    </source>
</evidence>
<dbReference type="Proteomes" id="UP000177803">
    <property type="component" value="Unassembled WGS sequence"/>
</dbReference>
<dbReference type="InterPro" id="IPR055360">
    <property type="entry name" value="bAvd"/>
</dbReference>